<protein>
    <submittedName>
        <fullName evidence="2">Uncharacterized protein</fullName>
    </submittedName>
</protein>
<feature type="non-terminal residue" evidence="2">
    <location>
        <position position="1"/>
    </location>
</feature>
<proteinExistence type="predicted"/>
<sequence length="123" mass="13872">SVSKTWRGYFLISHVFIYARYQERGTLFRLLDMKILLFTSQTFFFFLVVHHHHHHHHNNNNSSISSSISSSINISISIIVSSNNSNNSSSSSINVSRILYYTCRGHLKSQSPPGVAAMGLSLS</sequence>
<name>A0A2T3Z3R3_TRIA4</name>
<dbReference type="AlphaFoldDB" id="A0A2T3Z3R3"/>
<gene>
    <name evidence="2" type="ORF">M441DRAFT_460386</name>
</gene>
<feature type="transmembrane region" description="Helical" evidence="1">
    <location>
        <begin position="35"/>
        <end position="53"/>
    </location>
</feature>
<keyword evidence="1" id="KW-1133">Transmembrane helix</keyword>
<evidence type="ECO:0000313" key="2">
    <source>
        <dbReference type="EMBL" id="PTB39439.1"/>
    </source>
</evidence>
<feature type="non-terminal residue" evidence="2">
    <location>
        <position position="123"/>
    </location>
</feature>
<keyword evidence="3" id="KW-1185">Reference proteome</keyword>
<organism evidence="2 3">
    <name type="scientific">Trichoderma asperellum (strain ATCC 204424 / CBS 433.97 / NBRC 101777)</name>
    <dbReference type="NCBI Taxonomy" id="1042311"/>
    <lineage>
        <taxon>Eukaryota</taxon>
        <taxon>Fungi</taxon>
        <taxon>Dikarya</taxon>
        <taxon>Ascomycota</taxon>
        <taxon>Pezizomycotina</taxon>
        <taxon>Sordariomycetes</taxon>
        <taxon>Hypocreomycetidae</taxon>
        <taxon>Hypocreales</taxon>
        <taxon>Hypocreaceae</taxon>
        <taxon>Trichoderma</taxon>
    </lineage>
</organism>
<accession>A0A2T3Z3R3</accession>
<keyword evidence="1" id="KW-0812">Transmembrane</keyword>
<dbReference type="Proteomes" id="UP000240493">
    <property type="component" value="Unassembled WGS sequence"/>
</dbReference>
<keyword evidence="1" id="KW-0472">Membrane</keyword>
<evidence type="ECO:0000313" key="3">
    <source>
        <dbReference type="Proteomes" id="UP000240493"/>
    </source>
</evidence>
<dbReference type="EMBL" id="KZ679264">
    <property type="protein sequence ID" value="PTB39439.1"/>
    <property type="molecule type" value="Genomic_DNA"/>
</dbReference>
<reference evidence="2 3" key="1">
    <citation type="submission" date="2016-07" db="EMBL/GenBank/DDBJ databases">
        <title>Multiple horizontal gene transfer events from other fungi enriched the ability of initially mycotrophic Trichoderma (Ascomycota) to feed on dead plant biomass.</title>
        <authorList>
            <consortium name="DOE Joint Genome Institute"/>
            <person name="Aerts A."/>
            <person name="Atanasova L."/>
            <person name="Chenthamara K."/>
            <person name="Zhang J."/>
            <person name="Grujic M."/>
            <person name="Henrissat B."/>
            <person name="Kuo A."/>
            <person name="Salamov A."/>
            <person name="Lipzen A."/>
            <person name="Labutti K."/>
            <person name="Barry K."/>
            <person name="Miao Y."/>
            <person name="Rahimi M.J."/>
            <person name="Shen Q."/>
            <person name="Grigoriev I.V."/>
            <person name="Kubicek C.P."/>
            <person name="Druzhinina I.S."/>
        </authorList>
    </citation>
    <scope>NUCLEOTIDE SEQUENCE [LARGE SCALE GENOMIC DNA]</scope>
    <source>
        <strain evidence="2 3">CBS 433.97</strain>
    </source>
</reference>
<evidence type="ECO:0000256" key="1">
    <source>
        <dbReference type="SAM" id="Phobius"/>
    </source>
</evidence>